<name>A0A226E4J7_FOLCA</name>
<protein>
    <submittedName>
        <fullName evidence="1">Uncharacterized protein</fullName>
    </submittedName>
</protein>
<dbReference type="Proteomes" id="UP000198287">
    <property type="component" value="Unassembled WGS sequence"/>
</dbReference>
<evidence type="ECO:0000313" key="2">
    <source>
        <dbReference type="Proteomes" id="UP000198287"/>
    </source>
</evidence>
<gene>
    <name evidence="1" type="ORF">Fcan01_12502</name>
</gene>
<sequence length="145" mass="16750">MAKNCVKIGCFWEMVVALVILATVLGACGPVMGRQRRTVLFSGWQPHHSPADHFYYPRTENYYHKMKPEAVVEIMMDPRDEDDDFGHRIVEHSSITTSIQSEAEYRASCVKEPGCRWECEPRQDELPPDCDCVCFYTDAKWDNMP</sequence>
<evidence type="ECO:0000313" key="1">
    <source>
        <dbReference type="EMBL" id="OXA52655.1"/>
    </source>
</evidence>
<dbReference type="EMBL" id="LNIX01000006">
    <property type="protein sequence ID" value="OXA52655.1"/>
    <property type="molecule type" value="Genomic_DNA"/>
</dbReference>
<proteinExistence type="predicted"/>
<accession>A0A226E4J7</accession>
<keyword evidence="2" id="KW-1185">Reference proteome</keyword>
<dbReference type="AlphaFoldDB" id="A0A226E4J7"/>
<organism evidence="1 2">
    <name type="scientific">Folsomia candida</name>
    <name type="common">Springtail</name>
    <dbReference type="NCBI Taxonomy" id="158441"/>
    <lineage>
        <taxon>Eukaryota</taxon>
        <taxon>Metazoa</taxon>
        <taxon>Ecdysozoa</taxon>
        <taxon>Arthropoda</taxon>
        <taxon>Hexapoda</taxon>
        <taxon>Collembola</taxon>
        <taxon>Entomobryomorpha</taxon>
        <taxon>Isotomoidea</taxon>
        <taxon>Isotomidae</taxon>
        <taxon>Proisotominae</taxon>
        <taxon>Folsomia</taxon>
    </lineage>
</organism>
<reference evidence="1 2" key="1">
    <citation type="submission" date="2015-12" db="EMBL/GenBank/DDBJ databases">
        <title>The genome of Folsomia candida.</title>
        <authorList>
            <person name="Faddeeva A."/>
            <person name="Derks M.F."/>
            <person name="Anvar Y."/>
            <person name="Smit S."/>
            <person name="Van Straalen N."/>
            <person name="Roelofs D."/>
        </authorList>
    </citation>
    <scope>NUCLEOTIDE SEQUENCE [LARGE SCALE GENOMIC DNA]</scope>
    <source>
        <strain evidence="1 2">VU population</strain>
        <tissue evidence="1">Whole body</tissue>
    </source>
</reference>
<comment type="caution">
    <text evidence="1">The sequence shown here is derived from an EMBL/GenBank/DDBJ whole genome shotgun (WGS) entry which is preliminary data.</text>
</comment>
<dbReference type="OrthoDB" id="6430288at2759"/>
<dbReference type="PROSITE" id="PS51257">
    <property type="entry name" value="PROKAR_LIPOPROTEIN"/>
    <property type="match status" value="1"/>
</dbReference>